<dbReference type="Proteomes" id="UP001161247">
    <property type="component" value="Chromosome 5"/>
</dbReference>
<protein>
    <submittedName>
        <fullName evidence="2">OLC1v1006530C1</fullName>
    </submittedName>
</protein>
<evidence type="ECO:0000313" key="2">
    <source>
        <dbReference type="EMBL" id="CAI9107220.1"/>
    </source>
</evidence>
<feature type="region of interest" description="Disordered" evidence="1">
    <location>
        <begin position="1"/>
        <end position="64"/>
    </location>
</feature>
<dbReference type="PANTHER" id="PTHR36032:SF1">
    <property type="entry name" value="PHOSPHOPANTOTHENATE--CYSTEINE LIGASE 2"/>
    <property type="match status" value="1"/>
</dbReference>
<sequence length="192" mass="21054">MLENPTNDSSASANVAPVKRYAPPNQRNRGLGRRKSGGDRLERGNSYTSDGDKAQVGFPRDTNSSYRGGEFSSVALIPLHGCSNSEAAQLLNDRWAAAMNALNSLPDNSSEFRHLPFRNLFDRFSFAYSKISFSICCKEKPILYTRSGVSSPWGHPILPHLMMQPAASAGLKKDFFSELRQAIHNANGSSTT</sequence>
<dbReference type="PANTHER" id="PTHR36032">
    <property type="entry name" value="PHOSPHOPANTOTHENATE--CYSTEINE LIGASE 2"/>
    <property type="match status" value="1"/>
</dbReference>
<organism evidence="2 3">
    <name type="scientific">Oldenlandia corymbosa var. corymbosa</name>
    <dbReference type="NCBI Taxonomy" id="529605"/>
    <lineage>
        <taxon>Eukaryota</taxon>
        <taxon>Viridiplantae</taxon>
        <taxon>Streptophyta</taxon>
        <taxon>Embryophyta</taxon>
        <taxon>Tracheophyta</taxon>
        <taxon>Spermatophyta</taxon>
        <taxon>Magnoliopsida</taxon>
        <taxon>eudicotyledons</taxon>
        <taxon>Gunneridae</taxon>
        <taxon>Pentapetalae</taxon>
        <taxon>asterids</taxon>
        <taxon>lamiids</taxon>
        <taxon>Gentianales</taxon>
        <taxon>Rubiaceae</taxon>
        <taxon>Rubioideae</taxon>
        <taxon>Spermacoceae</taxon>
        <taxon>Hedyotis-Oldenlandia complex</taxon>
        <taxon>Oldenlandia</taxon>
    </lineage>
</organism>
<dbReference type="AlphaFoldDB" id="A0AAV1DJN7"/>
<evidence type="ECO:0000313" key="3">
    <source>
        <dbReference type="Proteomes" id="UP001161247"/>
    </source>
</evidence>
<evidence type="ECO:0000256" key="1">
    <source>
        <dbReference type="SAM" id="MobiDB-lite"/>
    </source>
</evidence>
<keyword evidence="3" id="KW-1185">Reference proteome</keyword>
<name>A0AAV1DJN7_OLDCO</name>
<accession>A0AAV1DJN7</accession>
<reference evidence="2" key="1">
    <citation type="submission" date="2023-03" db="EMBL/GenBank/DDBJ databases">
        <authorList>
            <person name="Julca I."/>
        </authorList>
    </citation>
    <scope>NUCLEOTIDE SEQUENCE</scope>
</reference>
<proteinExistence type="predicted"/>
<feature type="compositionally biased region" description="Polar residues" evidence="1">
    <location>
        <begin position="1"/>
        <end position="13"/>
    </location>
</feature>
<gene>
    <name evidence="2" type="ORF">OLC1_LOCUS15585</name>
</gene>
<dbReference type="EMBL" id="OX459122">
    <property type="protein sequence ID" value="CAI9107220.1"/>
    <property type="molecule type" value="Genomic_DNA"/>
</dbReference>